<evidence type="ECO:0000313" key="3">
    <source>
        <dbReference type="Proteomes" id="UP000010296"/>
    </source>
</evidence>
<dbReference type="AlphaFoldDB" id="E6LGU0"/>
<organism evidence="2 3">
    <name type="scientific">Enterococcus italicus (strain DSM 15952 / CCUG 50447 / LMG 22039 / TP 1.5)</name>
    <dbReference type="NCBI Taxonomy" id="888064"/>
    <lineage>
        <taxon>Bacteria</taxon>
        <taxon>Bacillati</taxon>
        <taxon>Bacillota</taxon>
        <taxon>Bacilli</taxon>
        <taxon>Lactobacillales</taxon>
        <taxon>Enterococcaceae</taxon>
        <taxon>Enterococcus</taxon>
    </lineage>
</organism>
<keyword evidence="1" id="KW-1133">Transmembrane helix</keyword>
<evidence type="ECO:0000256" key="1">
    <source>
        <dbReference type="SAM" id="Phobius"/>
    </source>
</evidence>
<dbReference type="EMBL" id="AEPV01000066">
    <property type="protein sequence ID" value="EFU73464.1"/>
    <property type="molecule type" value="Genomic_DNA"/>
</dbReference>
<gene>
    <name evidence="2" type="ORF">HMPREF9088_1580</name>
</gene>
<sequence length="47" mass="5690">MRKSGFYKLILAFFIFLIYSLIIKSFDNQTIWVGTLWNKILKKLTIY</sequence>
<protein>
    <submittedName>
        <fullName evidence="2">Uncharacterized protein</fullName>
    </submittedName>
</protein>
<keyword evidence="1" id="KW-0812">Transmembrane</keyword>
<keyword evidence="3" id="KW-1185">Reference proteome</keyword>
<evidence type="ECO:0000313" key="2">
    <source>
        <dbReference type="EMBL" id="EFU73464.1"/>
    </source>
</evidence>
<accession>E6LGU0</accession>
<dbReference type="Proteomes" id="UP000010296">
    <property type="component" value="Unassembled WGS sequence"/>
</dbReference>
<feature type="transmembrane region" description="Helical" evidence="1">
    <location>
        <begin position="6"/>
        <end position="23"/>
    </location>
</feature>
<reference evidence="2 3" key="1">
    <citation type="submission" date="2010-12" db="EMBL/GenBank/DDBJ databases">
        <authorList>
            <person name="Muzny D."/>
            <person name="Qin X."/>
            <person name="Deng J."/>
            <person name="Jiang H."/>
            <person name="Liu Y."/>
            <person name="Qu J."/>
            <person name="Song X.-Z."/>
            <person name="Zhang L."/>
            <person name="Thornton R."/>
            <person name="Coyle M."/>
            <person name="Francisco L."/>
            <person name="Jackson L."/>
            <person name="Javaid M."/>
            <person name="Korchina V."/>
            <person name="Kovar C."/>
            <person name="Mata R."/>
            <person name="Mathew T."/>
            <person name="Ngo R."/>
            <person name="Nguyen L."/>
            <person name="Nguyen N."/>
            <person name="Okwuonu G."/>
            <person name="Ongeri F."/>
            <person name="Pham C."/>
            <person name="Simmons D."/>
            <person name="Wilczek-Boney K."/>
            <person name="Hale W."/>
            <person name="Jakkamsetti A."/>
            <person name="Pham P."/>
            <person name="Ruth R."/>
            <person name="San Lucas F."/>
            <person name="Warren J."/>
            <person name="Zhang J."/>
            <person name="Zhao Z."/>
            <person name="Zhou C."/>
            <person name="Zhu D."/>
            <person name="Lee S."/>
            <person name="Bess C."/>
            <person name="Blankenburg K."/>
            <person name="Forbes L."/>
            <person name="Fu Q."/>
            <person name="Gubbala S."/>
            <person name="Hirani K."/>
            <person name="Jayaseelan J.C."/>
            <person name="Lara F."/>
            <person name="Munidasa M."/>
            <person name="Palculict T."/>
            <person name="Patil S."/>
            <person name="Pu L.-L."/>
            <person name="Saada N."/>
            <person name="Tang L."/>
            <person name="Weissenberger G."/>
            <person name="Zhu Y."/>
            <person name="Hemphill L."/>
            <person name="Shang Y."/>
            <person name="Youmans B."/>
            <person name="Ayvaz T."/>
            <person name="Ross M."/>
            <person name="Santibanez J."/>
            <person name="Aqrawi P."/>
            <person name="Gross S."/>
            <person name="Joshi V."/>
            <person name="Fowler G."/>
            <person name="Nazareth L."/>
            <person name="Reid J."/>
            <person name="Worley K."/>
            <person name="Petrosino J."/>
            <person name="Highlander S."/>
            <person name="Gibbs R."/>
        </authorList>
    </citation>
    <scope>NUCLEOTIDE SEQUENCE [LARGE SCALE GENOMIC DNA]</scope>
    <source>
        <strain evidence="3">DSM 15952 / CCUG 50447 / LMG 22039 / TP 1.5</strain>
    </source>
</reference>
<name>E6LGU0_ENTI1</name>
<proteinExistence type="predicted"/>
<dbReference type="STRING" id="888064.HMPREF9088_1580"/>
<dbReference type="HOGENOM" id="CLU_3167830_0_0_9"/>
<comment type="caution">
    <text evidence="2">The sequence shown here is derived from an EMBL/GenBank/DDBJ whole genome shotgun (WGS) entry which is preliminary data.</text>
</comment>
<keyword evidence="1" id="KW-0472">Membrane</keyword>